<keyword evidence="3" id="KW-0812">Transmembrane</keyword>
<protein>
    <recommendedName>
        <fullName evidence="8">Histidine kinase</fullName>
    </recommendedName>
</protein>
<feature type="transmembrane region" description="Helical" evidence="3">
    <location>
        <begin position="108"/>
        <end position="135"/>
    </location>
</feature>
<dbReference type="InterPro" id="IPR003594">
    <property type="entry name" value="HATPase_dom"/>
</dbReference>
<dbReference type="AlphaFoldDB" id="A0AAU9J5G2"/>
<dbReference type="CDD" id="cd00082">
    <property type="entry name" value="HisKA"/>
    <property type="match status" value="1"/>
</dbReference>
<dbReference type="EMBL" id="CAJZBQ010000025">
    <property type="protein sequence ID" value="CAG9320545.1"/>
    <property type="molecule type" value="Genomic_DNA"/>
</dbReference>
<feature type="transmembrane region" description="Helical" evidence="3">
    <location>
        <begin position="53"/>
        <end position="69"/>
    </location>
</feature>
<evidence type="ECO:0000313" key="7">
    <source>
        <dbReference type="Proteomes" id="UP001162131"/>
    </source>
</evidence>
<evidence type="ECO:0000256" key="2">
    <source>
        <dbReference type="PROSITE-ProRule" id="PRU00169"/>
    </source>
</evidence>
<keyword evidence="7" id="KW-1185">Reference proteome</keyword>
<evidence type="ECO:0008006" key="8">
    <source>
        <dbReference type="Google" id="ProtNLM"/>
    </source>
</evidence>
<proteinExistence type="predicted"/>
<sequence>MSSKESVEEWWKEEFLESVRNYRRVMLVMISLATSMKLLIPLWYTADFITHKLSIITSVITMVTAVYLYRVNLKYNLFTVWFSILSAEAMNIFLFLMSRHIGEEAKNLLLMETTLITVLLESSLIKSLVLVNIVLLKHVLMWYGYNFLFGLSALPNPIQMIPVLVVLGIHTSREFLVRNISYGRYSYRKKLELTERRLAIILRAFPDGLIIFDTKFSPELINEKMLNYLDCGESVAVDKLRELEYVEDKKLQNLNSSSRNLFQDLQSYSNLSINEELILGIVQIGEMILQFKVKKISLEGEEIVLVSAADSRQIIELEQSAAENRTKKFMLRTISHELRTPISAIISFADQVYERSLDEAAREKISHIRISANLLLHFINGILDYTQLIQGMFKPRKMEFNIRDKISECYELFQYMAKRKGINLILRIDPELPEIVYTDPDRLSEVLLNLLSNAIKFTTKGRIELIAIYAEDERLKIYVSDTGIGIPEERYSQIFKLFRNSSVDQVAQHGCGLGLHLSNLIAYELGNSEIQVSSMPQRGSVFGFKVDIAENNFKEFESFDCSQESLEFVSSLRHFDSIHNYDYPQVLIVDDNELNREILVAMLDKHNIKYLEAVNGQKAVKKTLKQNFKKMPFKLIIMDISMPIMDGWEATKRIKQLYEEGKLSSMPAIVGHTAYTSDKDVMMCYASGMISYLAKPAASEAIYRVLRQFLQLN</sequence>
<dbReference type="Gene3D" id="1.10.287.130">
    <property type="match status" value="1"/>
</dbReference>
<dbReference type="CDD" id="cd17546">
    <property type="entry name" value="REC_hyHK_CKI1_RcsC-like"/>
    <property type="match status" value="1"/>
</dbReference>
<dbReference type="GO" id="GO:0000155">
    <property type="term" value="F:phosphorelay sensor kinase activity"/>
    <property type="evidence" value="ECO:0007669"/>
    <property type="project" value="InterPro"/>
</dbReference>
<feature type="domain" description="Response regulatory" evidence="5">
    <location>
        <begin position="585"/>
        <end position="710"/>
    </location>
</feature>
<reference evidence="6" key="1">
    <citation type="submission" date="2021-09" db="EMBL/GenBank/DDBJ databases">
        <authorList>
            <consortium name="AG Swart"/>
            <person name="Singh M."/>
            <person name="Singh A."/>
            <person name="Seah K."/>
            <person name="Emmerich C."/>
        </authorList>
    </citation>
    <scope>NUCLEOTIDE SEQUENCE</scope>
    <source>
        <strain evidence="6">ATCC30299</strain>
    </source>
</reference>
<dbReference type="PROSITE" id="PS50110">
    <property type="entry name" value="RESPONSE_REGULATORY"/>
    <property type="match status" value="1"/>
</dbReference>
<evidence type="ECO:0000259" key="5">
    <source>
        <dbReference type="PROSITE" id="PS50110"/>
    </source>
</evidence>
<dbReference type="PANTHER" id="PTHR43719:SF28">
    <property type="entry name" value="PEROXIDE STRESS-ACTIVATED HISTIDINE KINASE MAK1-RELATED"/>
    <property type="match status" value="1"/>
</dbReference>
<keyword evidence="1 2" id="KW-0597">Phosphoprotein</keyword>
<dbReference type="SMART" id="SM00388">
    <property type="entry name" value="HisKA"/>
    <property type="match status" value="1"/>
</dbReference>
<name>A0AAU9J5G2_9CILI</name>
<dbReference type="PROSITE" id="PS50109">
    <property type="entry name" value="HIS_KIN"/>
    <property type="match status" value="1"/>
</dbReference>
<dbReference type="SMART" id="SM00448">
    <property type="entry name" value="REC"/>
    <property type="match status" value="1"/>
</dbReference>
<accession>A0AAU9J5G2</accession>
<dbReference type="PANTHER" id="PTHR43719">
    <property type="entry name" value="TWO-COMPONENT HISTIDINE KINASE"/>
    <property type="match status" value="1"/>
</dbReference>
<dbReference type="Proteomes" id="UP001162131">
    <property type="component" value="Unassembled WGS sequence"/>
</dbReference>
<dbReference type="Pfam" id="PF00072">
    <property type="entry name" value="Response_reg"/>
    <property type="match status" value="1"/>
</dbReference>
<dbReference type="InterPro" id="IPR004358">
    <property type="entry name" value="Sig_transdc_His_kin-like_C"/>
</dbReference>
<keyword evidence="3" id="KW-0472">Membrane</keyword>
<feature type="domain" description="Histidine kinase" evidence="4">
    <location>
        <begin position="333"/>
        <end position="550"/>
    </location>
</feature>
<dbReference type="InterPro" id="IPR011006">
    <property type="entry name" value="CheY-like_superfamily"/>
</dbReference>
<dbReference type="InterPro" id="IPR050956">
    <property type="entry name" value="2C_system_His_kinase"/>
</dbReference>
<keyword evidence="3" id="KW-1133">Transmembrane helix</keyword>
<organism evidence="6 7">
    <name type="scientific">Blepharisma stoltei</name>
    <dbReference type="NCBI Taxonomy" id="1481888"/>
    <lineage>
        <taxon>Eukaryota</taxon>
        <taxon>Sar</taxon>
        <taxon>Alveolata</taxon>
        <taxon>Ciliophora</taxon>
        <taxon>Postciliodesmatophora</taxon>
        <taxon>Heterotrichea</taxon>
        <taxon>Heterotrichida</taxon>
        <taxon>Blepharismidae</taxon>
        <taxon>Blepharisma</taxon>
    </lineage>
</organism>
<comment type="caution">
    <text evidence="6">The sequence shown here is derived from an EMBL/GenBank/DDBJ whole genome shotgun (WGS) entry which is preliminary data.</text>
</comment>
<dbReference type="SUPFAM" id="SSF52172">
    <property type="entry name" value="CheY-like"/>
    <property type="match status" value="1"/>
</dbReference>
<dbReference type="SUPFAM" id="SSF55874">
    <property type="entry name" value="ATPase domain of HSP90 chaperone/DNA topoisomerase II/histidine kinase"/>
    <property type="match status" value="1"/>
</dbReference>
<dbReference type="InterPro" id="IPR005467">
    <property type="entry name" value="His_kinase_dom"/>
</dbReference>
<evidence type="ECO:0000256" key="3">
    <source>
        <dbReference type="SAM" id="Phobius"/>
    </source>
</evidence>
<evidence type="ECO:0000259" key="4">
    <source>
        <dbReference type="PROSITE" id="PS50109"/>
    </source>
</evidence>
<evidence type="ECO:0000313" key="6">
    <source>
        <dbReference type="EMBL" id="CAG9320545.1"/>
    </source>
</evidence>
<dbReference type="PRINTS" id="PR00344">
    <property type="entry name" value="BCTRLSENSOR"/>
</dbReference>
<gene>
    <name evidence="6" type="ORF">BSTOLATCC_MIC26459</name>
</gene>
<feature type="modified residue" description="4-aspartylphosphate" evidence="2">
    <location>
        <position position="639"/>
    </location>
</feature>
<dbReference type="Pfam" id="PF00512">
    <property type="entry name" value="HisKA"/>
    <property type="match status" value="1"/>
</dbReference>
<dbReference type="InterPro" id="IPR036890">
    <property type="entry name" value="HATPase_C_sf"/>
</dbReference>
<dbReference type="InterPro" id="IPR003661">
    <property type="entry name" value="HisK_dim/P_dom"/>
</dbReference>
<dbReference type="SUPFAM" id="SSF47384">
    <property type="entry name" value="Homodimeric domain of signal transducing histidine kinase"/>
    <property type="match status" value="1"/>
</dbReference>
<dbReference type="Gene3D" id="3.30.565.10">
    <property type="entry name" value="Histidine kinase-like ATPase, C-terminal domain"/>
    <property type="match status" value="1"/>
</dbReference>
<dbReference type="InterPro" id="IPR036097">
    <property type="entry name" value="HisK_dim/P_sf"/>
</dbReference>
<feature type="transmembrane region" description="Helical" evidence="3">
    <location>
        <begin position="147"/>
        <end position="169"/>
    </location>
</feature>
<feature type="transmembrane region" description="Helical" evidence="3">
    <location>
        <begin position="75"/>
        <end position="96"/>
    </location>
</feature>
<dbReference type="SMART" id="SM00387">
    <property type="entry name" value="HATPase_c"/>
    <property type="match status" value="1"/>
</dbReference>
<dbReference type="InterPro" id="IPR001789">
    <property type="entry name" value="Sig_transdc_resp-reg_receiver"/>
</dbReference>
<dbReference type="Gene3D" id="3.40.50.2300">
    <property type="match status" value="1"/>
</dbReference>
<dbReference type="Pfam" id="PF02518">
    <property type="entry name" value="HATPase_c"/>
    <property type="match status" value="1"/>
</dbReference>
<feature type="transmembrane region" description="Helical" evidence="3">
    <location>
        <begin position="25"/>
        <end position="46"/>
    </location>
</feature>
<evidence type="ECO:0000256" key="1">
    <source>
        <dbReference type="ARBA" id="ARBA00022553"/>
    </source>
</evidence>